<dbReference type="EMBL" id="BRVO01000001">
    <property type="protein sequence ID" value="GLB47743.1"/>
    <property type="molecule type" value="Genomic_DNA"/>
</dbReference>
<organism evidence="2 3">
    <name type="scientific">Neptunitalea lumnitzerae</name>
    <dbReference type="NCBI Taxonomy" id="2965509"/>
    <lineage>
        <taxon>Bacteria</taxon>
        <taxon>Pseudomonadati</taxon>
        <taxon>Bacteroidota</taxon>
        <taxon>Flavobacteriia</taxon>
        <taxon>Flavobacteriales</taxon>
        <taxon>Flavobacteriaceae</taxon>
        <taxon>Neptunitalea</taxon>
    </lineage>
</organism>
<evidence type="ECO:0000313" key="3">
    <source>
        <dbReference type="Proteomes" id="UP001143543"/>
    </source>
</evidence>
<dbReference type="PIRSF" id="PIRSF019271">
    <property type="entry name" value="Acid_Ptase_C"/>
    <property type="match status" value="1"/>
</dbReference>
<keyword evidence="3" id="KW-1185">Reference proteome</keyword>
<protein>
    <submittedName>
        <fullName evidence="2">5'-nucleotidase</fullName>
    </submittedName>
</protein>
<proteinExistence type="predicted"/>
<dbReference type="CDD" id="cd07534">
    <property type="entry name" value="HAD_CAP"/>
    <property type="match status" value="1"/>
</dbReference>
<name>A0ABQ5MEG0_9FLAO</name>
<dbReference type="InterPro" id="IPR036412">
    <property type="entry name" value="HAD-like_sf"/>
</dbReference>
<dbReference type="PANTHER" id="PTHR31284:SF10">
    <property type="entry name" value="ACID PHOSPHATASE-LIKE PROTEIN"/>
    <property type="match status" value="1"/>
</dbReference>
<dbReference type="SFLD" id="SFLDG01125">
    <property type="entry name" value="C1.1:_Acid_Phosphatase_Like"/>
    <property type="match status" value="1"/>
</dbReference>
<dbReference type="Pfam" id="PF03767">
    <property type="entry name" value="Acid_phosphat_B"/>
    <property type="match status" value="1"/>
</dbReference>
<dbReference type="SUPFAM" id="SSF56784">
    <property type="entry name" value="HAD-like"/>
    <property type="match status" value="1"/>
</dbReference>
<dbReference type="Gene3D" id="3.40.50.1000">
    <property type="entry name" value="HAD superfamily/HAD-like"/>
    <property type="match status" value="1"/>
</dbReference>
<comment type="caution">
    <text evidence="2">The sequence shown here is derived from an EMBL/GenBank/DDBJ whole genome shotgun (WGS) entry which is preliminary data.</text>
</comment>
<dbReference type="InterPro" id="IPR006423">
    <property type="entry name" value="Lipo_e_P4"/>
</dbReference>
<dbReference type="RefSeq" id="WP_281763411.1">
    <property type="nucleotide sequence ID" value="NZ_BRVO01000001.1"/>
</dbReference>
<dbReference type="PANTHER" id="PTHR31284">
    <property type="entry name" value="ACID PHOSPHATASE-LIKE PROTEIN"/>
    <property type="match status" value="1"/>
</dbReference>
<dbReference type="Proteomes" id="UP001143543">
    <property type="component" value="Unassembled WGS sequence"/>
</dbReference>
<dbReference type="PROSITE" id="PS51257">
    <property type="entry name" value="PROKAR_LIPOPROTEIN"/>
    <property type="match status" value="1"/>
</dbReference>
<dbReference type="InterPro" id="IPR023214">
    <property type="entry name" value="HAD_sf"/>
</dbReference>
<dbReference type="NCBIfam" id="TIGR01533">
    <property type="entry name" value="lipo_e_P4"/>
    <property type="match status" value="1"/>
</dbReference>
<keyword evidence="1" id="KW-0732">Signal</keyword>
<gene>
    <name evidence="2" type="ORF">Y10_01110</name>
</gene>
<sequence length="266" mass="30050">MKHIIIAACLAVALSGCKQETIVKEIEVEQNKNEYNVQAVLWQQHAAENDALYYQGYNTAKLQLDAALENILSYKKTLAIITDIDETVLDNSPYNAKLIKDDLSYTKESWNEWCQLAQAKPLPGAVSFLNYAASKGVVIFYITNRSTEVKEVTLKNLQKYNFPFADASHIQLKEDMSNKEPRRQKILDDYEVILYMGDNLADFADVFDGNDRNLKAAELAANFGTKFIVFPNPMYGDWESKGIFEGNMGGTPMVIDSVRKSKLEGY</sequence>
<reference evidence="2" key="1">
    <citation type="submission" date="2022-07" db="EMBL/GenBank/DDBJ databases">
        <title>Taxonomy of Novel Oxalotrophic and Methylotrophic Bacteria.</title>
        <authorList>
            <person name="Sahin N."/>
            <person name="Tani A."/>
        </authorList>
    </citation>
    <scope>NUCLEOTIDE SEQUENCE</scope>
    <source>
        <strain evidence="2">Y10</strain>
    </source>
</reference>
<evidence type="ECO:0000256" key="1">
    <source>
        <dbReference type="ARBA" id="ARBA00022729"/>
    </source>
</evidence>
<dbReference type="SFLD" id="SFLDS00003">
    <property type="entry name" value="Haloacid_Dehalogenase"/>
    <property type="match status" value="1"/>
</dbReference>
<accession>A0ABQ5MEG0</accession>
<dbReference type="InterPro" id="IPR005519">
    <property type="entry name" value="Acid_phosphat_B-like"/>
</dbReference>
<evidence type="ECO:0000313" key="2">
    <source>
        <dbReference type="EMBL" id="GLB47743.1"/>
    </source>
</evidence>